<evidence type="ECO:0000256" key="12">
    <source>
        <dbReference type="ARBA" id="ARBA00032513"/>
    </source>
</evidence>
<dbReference type="InterPro" id="IPR036249">
    <property type="entry name" value="Thioredoxin-like_sf"/>
</dbReference>
<evidence type="ECO:0000256" key="5">
    <source>
        <dbReference type="ARBA" id="ARBA00022448"/>
    </source>
</evidence>
<keyword evidence="8" id="KW-0249">Electron transport</keyword>
<dbReference type="SMART" id="SM00916">
    <property type="entry name" value="L51_S25_CI-B8"/>
    <property type="match status" value="1"/>
</dbReference>
<organism evidence="14 15">
    <name type="scientific">Paragonimus skrjabini miyazakii</name>
    <dbReference type="NCBI Taxonomy" id="59628"/>
    <lineage>
        <taxon>Eukaryota</taxon>
        <taxon>Metazoa</taxon>
        <taxon>Spiralia</taxon>
        <taxon>Lophotrochozoa</taxon>
        <taxon>Platyhelminthes</taxon>
        <taxon>Trematoda</taxon>
        <taxon>Digenea</taxon>
        <taxon>Plagiorchiida</taxon>
        <taxon>Troglotremata</taxon>
        <taxon>Troglotrematidae</taxon>
        <taxon>Paragonimus</taxon>
    </lineage>
</organism>
<evidence type="ECO:0000313" key="14">
    <source>
        <dbReference type="EMBL" id="KAF7255225.1"/>
    </source>
</evidence>
<dbReference type="PANTHER" id="PTHR12878:SF0">
    <property type="entry name" value="NADH DEHYDROGENASE [UBIQUINONE] 1 ALPHA SUBCOMPLEX SUBUNIT 2"/>
    <property type="match status" value="1"/>
</dbReference>
<comment type="caution">
    <text evidence="14">The sequence shown here is derived from an EMBL/GenBank/DDBJ whole genome shotgun (WGS) entry which is preliminary data.</text>
</comment>
<keyword evidence="5" id="KW-0813">Transport</keyword>
<dbReference type="SUPFAM" id="SSF52833">
    <property type="entry name" value="Thioredoxin-like"/>
    <property type="match status" value="1"/>
</dbReference>
<reference evidence="14" key="1">
    <citation type="submission" date="2019-07" db="EMBL/GenBank/DDBJ databases">
        <title>Annotation for the trematode Paragonimus miyazaki's.</title>
        <authorList>
            <person name="Choi Y.-J."/>
        </authorList>
    </citation>
    <scope>NUCLEOTIDE SEQUENCE</scope>
    <source>
        <strain evidence="14">Japan</strain>
    </source>
</reference>
<evidence type="ECO:0000256" key="1">
    <source>
        <dbReference type="ARBA" id="ARBA00003195"/>
    </source>
</evidence>
<dbReference type="EMBL" id="JTDE01004175">
    <property type="protein sequence ID" value="KAF7255225.1"/>
    <property type="molecule type" value="Genomic_DNA"/>
</dbReference>
<evidence type="ECO:0000256" key="9">
    <source>
        <dbReference type="ARBA" id="ARBA00023128"/>
    </source>
</evidence>
<evidence type="ECO:0000256" key="6">
    <source>
        <dbReference type="ARBA" id="ARBA00022660"/>
    </source>
</evidence>
<dbReference type="AlphaFoldDB" id="A0A8S9YK71"/>
<evidence type="ECO:0000256" key="11">
    <source>
        <dbReference type="ARBA" id="ARBA00031441"/>
    </source>
</evidence>
<keyword evidence="6" id="KW-0679">Respiratory chain</keyword>
<evidence type="ECO:0000259" key="13">
    <source>
        <dbReference type="SMART" id="SM00916"/>
    </source>
</evidence>
<evidence type="ECO:0000313" key="15">
    <source>
        <dbReference type="Proteomes" id="UP000822476"/>
    </source>
</evidence>
<feature type="domain" description="Ribosomal protein/NADH dehydrogenase" evidence="13">
    <location>
        <begin position="20"/>
        <end position="92"/>
    </location>
</feature>
<name>A0A8S9YK71_9TREM</name>
<keyword evidence="10" id="KW-0472">Membrane</keyword>
<keyword evidence="15" id="KW-1185">Reference proteome</keyword>
<evidence type="ECO:0000256" key="8">
    <source>
        <dbReference type="ARBA" id="ARBA00022982"/>
    </source>
</evidence>
<dbReference type="GO" id="GO:0005743">
    <property type="term" value="C:mitochondrial inner membrane"/>
    <property type="evidence" value="ECO:0007669"/>
    <property type="project" value="UniProtKB-SubCell"/>
</dbReference>
<dbReference type="InterPro" id="IPR016464">
    <property type="entry name" value="NADH_Ub_cplx-1_asu_su-2"/>
</dbReference>
<evidence type="ECO:0000256" key="10">
    <source>
        <dbReference type="ARBA" id="ARBA00023136"/>
    </source>
</evidence>
<comment type="similarity">
    <text evidence="3">Belongs to the complex I NDUFA2 subunit family.</text>
</comment>
<proteinExistence type="inferred from homology"/>
<comment type="function">
    <text evidence="1">Accessory subunit of the mitochondrial membrane respiratory chain NADH dehydrogenase (Complex I), that is believed not to be involved in catalysis. Complex I functions in the transfer of electrons from NADH to the respiratory chain. The immediate electron acceptor for the enzyme is believed to be ubiquinone.</text>
</comment>
<dbReference type="Gene3D" id="3.40.30.10">
    <property type="entry name" value="Glutaredoxin"/>
    <property type="match status" value="1"/>
</dbReference>
<keyword evidence="9" id="KW-0496">Mitochondrion</keyword>
<comment type="subcellular location">
    <subcellularLocation>
        <location evidence="2">Mitochondrion inner membrane</location>
        <topology evidence="2">Peripheral membrane protein</topology>
        <orientation evidence="2">Matrix side</orientation>
    </subcellularLocation>
</comment>
<evidence type="ECO:0000256" key="7">
    <source>
        <dbReference type="ARBA" id="ARBA00022792"/>
    </source>
</evidence>
<evidence type="ECO:0000256" key="4">
    <source>
        <dbReference type="ARBA" id="ARBA00016394"/>
    </source>
</evidence>
<dbReference type="Pfam" id="PF05047">
    <property type="entry name" value="L51_S25_CI-B8"/>
    <property type="match status" value="1"/>
</dbReference>
<dbReference type="Proteomes" id="UP000822476">
    <property type="component" value="Unassembled WGS sequence"/>
</dbReference>
<dbReference type="InterPro" id="IPR007741">
    <property type="entry name" value="Ribosomal_mL43/mS25/NADH_DH"/>
</dbReference>
<evidence type="ECO:0000256" key="3">
    <source>
        <dbReference type="ARBA" id="ARBA00008939"/>
    </source>
</evidence>
<dbReference type="PANTHER" id="PTHR12878">
    <property type="entry name" value="NADH-UBIQUINONE OXIDOREDUCTASE B8 SUBUNIT"/>
    <property type="match status" value="1"/>
</dbReference>
<protein>
    <recommendedName>
        <fullName evidence="4">NADH dehydrogenase [ubiquinone] 1 alpha subcomplex subunit 2</fullName>
    </recommendedName>
    <alternativeName>
        <fullName evidence="11">Complex I-B8</fullName>
    </alternativeName>
    <alternativeName>
        <fullName evidence="12">NADH-ubiquinone oxidoreductase B8 subunit</fullName>
    </alternativeName>
</protein>
<accession>A0A8S9YK71</accession>
<keyword evidence="7" id="KW-0999">Mitochondrion inner membrane</keyword>
<sequence>MASVVKFGPRVKELRLLLSQSAPSSRGVREFLINHYTTLKNANPNLKLMVREAQNVSPKCYARYEYGKEAFVSLVDNTAEEILEKLKGLNRT</sequence>
<evidence type="ECO:0000256" key="2">
    <source>
        <dbReference type="ARBA" id="ARBA00004443"/>
    </source>
</evidence>
<dbReference type="PIRSF" id="PIRSF005822">
    <property type="entry name" value="NDUA2"/>
    <property type="match status" value="1"/>
</dbReference>
<dbReference type="OrthoDB" id="10250268at2759"/>
<gene>
    <name evidence="14" type="ORF">EG68_07667</name>
</gene>